<keyword evidence="13" id="KW-0119">Carbohydrate metabolism</keyword>
<name>T1FXP3_HELRO</name>
<dbReference type="GO" id="GO:0005794">
    <property type="term" value="C:Golgi apparatus"/>
    <property type="evidence" value="ECO:0007669"/>
    <property type="project" value="UniProtKB-SubCell"/>
</dbReference>
<dbReference type="GO" id="GO:0006004">
    <property type="term" value="P:fucose metabolic process"/>
    <property type="evidence" value="ECO:0007669"/>
    <property type="project" value="UniProtKB-KW"/>
</dbReference>
<dbReference type="OrthoDB" id="422368at2759"/>
<evidence type="ECO:0000256" key="1">
    <source>
        <dbReference type="ARBA" id="ARBA00004240"/>
    </source>
</evidence>
<dbReference type="EMBL" id="KB096324">
    <property type="protein sequence ID" value="ESO06363.1"/>
    <property type="molecule type" value="Genomic_DNA"/>
</dbReference>
<gene>
    <name evidence="20" type="primary">20213591</name>
    <name evidence="19" type="ORF">HELRODRAFT_64107</name>
</gene>
<keyword evidence="9" id="KW-0333">Golgi apparatus</keyword>
<evidence type="ECO:0000256" key="6">
    <source>
        <dbReference type="ARBA" id="ARBA00022679"/>
    </source>
</evidence>
<dbReference type="GeneID" id="20213591"/>
<keyword evidence="12" id="KW-0294">Fucose metabolism</keyword>
<reference evidence="19 21" key="2">
    <citation type="journal article" date="2013" name="Nature">
        <title>Insights into bilaterian evolution from three spiralian genomes.</title>
        <authorList>
            <person name="Simakov O."/>
            <person name="Marletaz F."/>
            <person name="Cho S.J."/>
            <person name="Edsinger-Gonzales E."/>
            <person name="Havlak P."/>
            <person name="Hellsten U."/>
            <person name="Kuo D.H."/>
            <person name="Larsson T."/>
            <person name="Lv J."/>
            <person name="Arendt D."/>
            <person name="Savage R."/>
            <person name="Osoegawa K."/>
            <person name="de Jong P."/>
            <person name="Grimwood J."/>
            <person name="Chapman J.A."/>
            <person name="Shapiro H."/>
            <person name="Aerts A."/>
            <person name="Otillar R.P."/>
            <person name="Terry A.Y."/>
            <person name="Boore J.L."/>
            <person name="Grigoriev I.V."/>
            <person name="Lindberg D.R."/>
            <person name="Seaver E.C."/>
            <person name="Weisblat D.A."/>
            <person name="Putnam N.H."/>
            <person name="Rokhsar D.S."/>
        </authorList>
    </citation>
    <scope>NUCLEOTIDE SEQUENCE</scope>
</reference>
<evidence type="ECO:0000313" key="21">
    <source>
        <dbReference type="Proteomes" id="UP000015101"/>
    </source>
</evidence>
<evidence type="ECO:0000256" key="3">
    <source>
        <dbReference type="ARBA" id="ARBA00004922"/>
    </source>
</evidence>
<protein>
    <recommendedName>
        <fullName evidence="15">GDP-fucose protein O-fucosyltransferase 2</fullName>
        <ecNumber evidence="4">2.4.1.221</ecNumber>
    </recommendedName>
    <alternativeName>
        <fullName evidence="16">Peptide-O-fucosyltransferase 2</fullName>
    </alternativeName>
</protein>
<organism evidence="20 21">
    <name type="scientific">Helobdella robusta</name>
    <name type="common">Californian leech</name>
    <dbReference type="NCBI Taxonomy" id="6412"/>
    <lineage>
        <taxon>Eukaryota</taxon>
        <taxon>Metazoa</taxon>
        <taxon>Spiralia</taxon>
        <taxon>Lophotrochozoa</taxon>
        <taxon>Annelida</taxon>
        <taxon>Clitellata</taxon>
        <taxon>Hirudinea</taxon>
        <taxon>Rhynchobdellida</taxon>
        <taxon>Glossiphoniidae</taxon>
        <taxon>Helobdella</taxon>
    </lineage>
</organism>
<reference evidence="20" key="3">
    <citation type="submission" date="2015-06" db="UniProtKB">
        <authorList>
            <consortium name="EnsemblMetazoa"/>
        </authorList>
    </citation>
    <scope>IDENTIFICATION</scope>
</reference>
<dbReference type="EnsemblMetazoa" id="HelroT64107">
    <property type="protein sequence ID" value="HelroP64107"/>
    <property type="gene ID" value="HelroG64107"/>
</dbReference>
<evidence type="ECO:0000256" key="18">
    <source>
        <dbReference type="ARBA" id="ARBA00048647"/>
    </source>
</evidence>
<evidence type="ECO:0000256" key="10">
    <source>
        <dbReference type="ARBA" id="ARBA00023157"/>
    </source>
</evidence>
<dbReference type="GO" id="GO:0005783">
    <property type="term" value="C:endoplasmic reticulum"/>
    <property type="evidence" value="ECO:0007669"/>
    <property type="project" value="UniProtKB-SubCell"/>
</dbReference>
<dbReference type="FunCoup" id="T1FXP3">
    <property type="interactions" value="582"/>
</dbReference>
<keyword evidence="10" id="KW-1015">Disulfide bond</keyword>
<comment type="similarity">
    <text evidence="14">Belongs to the glycosyltransferase 68 family.</text>
</comment>
<evidence type="ECO:0000256" key="11">
    <source>
        <dbReference type="ARBA" id="ARBA00023180"/>
    </source>
</evidence>
<dbReference type="HOGENOM" id="CLU_033856_0_0_1"/>
<dbReference type="Gene3D" id="3.40.50.11340">
    <property type="match status" value="1"/>
</dbReference>
<evidence type="ECO:0000256" key="17">
    <source>
        <dbReference type="ARBA" id="ARBA00047273"/>
    </source>
</evidence>
<keyword evidence="11" id="KW-0325">Glycoprotein</keyword>
<dbReference type="PANTHER" id="PTHR13398">
    <property type="entry name" value="GDP-FUCOSE PROTEIN O-FUCOSYLTRANSFERASE 2"/>
    <property type="match status" value="1"/>
</dbReference>
<dbReference type="EC" id="2.4.1.221" evidence="4"/>
<evidence type="ECO:0000256" key="2">
    <source>
        <dbReference type="ARBA" id="ARBA00004555"/>
    </source>
</evidence>
<evidence type="ECO:0000256" key="15">
    <source>
        <dbReference type="ARBA" id="ARBA00026232"/>
    </source>
</evidence>
<evidence type="ECO:0000313" key="19">
    <source>
        <dbReference type="EMBL" id="ESO06363.1"/>
    </source>
</evidence>
<accession>T1FXP3</accession>
<dbReference type="RefSeq" id="XP_009015731.1">
    <property type="nucleotide sequence ID" value="XM_009017483.1"/>
</dbReference>
<evidence type="ECO:0000256" key="16">
    <source>
        <dbReference type="ARBA" id="ARBA00033083"/>
    </source>
</evidence>
<dbReference type="EMBL" id="AMQM01000614">
    <property type="status" value="NOT_ANNOTATED_CDS"/>
    <property type="molecule type" value="Genomic_DNA"/>
</dbReference>
<proteinExistence type="inferred from homology"/>
<dbReference type="FunFam" id="3.40.50.11350:FF:000002">
    <property type="entry name" value="GDP-fucose protein O-fucosyltransferase 2"/>
    <property type="match status" value="1"/>
</dbReference>
<evidence type="ECO:0000256" key="13">
    <source>
        <dbReference type="ARBA" id="ARBA00023277"/>
    </source>
</evidence>
<dbReference type="CTD" id="20213591"/>
<dbReference type="Pfam" id="PF10250">
    <property type="entry name" value="O-FucT"/>
    <property type="match status" value="1"/>
</dbReference>
<evidence type="ECO:0000256" key="9">
    <source>
        <dbReference type="ARBA" id="ARBA00023034"/>
    </source>
</evidence>
<dbReference type="Proteomes" id="UP000015101">
    <property type="component" value="Unassembled WGS sequence"/>
</dbReference>
<dbReference type="CDD" id="cd11298">
    <property type="entry name" value="O-FucT-2"/>
    <property type="match status" value="1"/>
</dbReference>
<dbReference type="STRING" id="6412.T1FXP3"/>
<dbReference type="PANTHER" id="PTHR13398:SF0">
    <property type="entry name" value="GDP-FUCOSE PROTEIN O-FUCOSYLTRANSFERASE 2"/>
    <property type="match status" value="1"/>
</dbReference>
<keyword evidence="6" id="KW-0808">Transferase</keyword>
<comment type="subcellular location">
    <subcellularLocation>
        <location evidence="1">Endoplasmic reticulum</location>
    </subcellularLocation>
    <subcellularLocation>
        <location evidence="2">Golgi apparatus</location>
    </subcellularLocation>
</comment>
<dbReference type="InParanoid" id="T1FXP3"/>
<reference evidence="21" key="1">
    <citation type="submission" date="2012-12" db="EMBL/GenBank/DDBJ databases">
        <authorList>
            <person name="Hellsten U."/>
            <person name="Grimwood J."/>
            <person name="Chapman J.A."/>
            <person name="Shapiro H."/>
            <person name="Aerts A."/>
            <person name="Otillar R.P."/>
            <person name="Terry A.Y."/>
            <person name="Boore J.L."/>
            <person name="Simakov O."/>
            <person name="Marletaz F."/>
            <person name="Cho S.-J."/>
            <person name="Edsinger-Gonzales E."/>
            <person name="Havlak P."/>
            <person name="Kuo D.-H."/>
            <person name="Larsson T."/>
            <person name="Lv J."/>
            <person name="Arendt D."/>
            <person name="Savage R."/>
            <person name="Osoegawa K."/>
            <person name="de Jong P."/>
            <person name="Lindberg D.R."/>
            <person name="Seaver E.C."/>
            <person name="Weisblat D.A."/>
            <person name="Putnam N.H."/>
            <person name="Grigoriev I.V."/>
            <person name="Rokhsar D.S."/>
        </authorList>
    </citation>
    <scope>NUCLEOTIDE SEQUENCE</scope>
</reference>
<keyword evidence="5" id="KW-0328">Glycosyltransferase</keyword>
<keyword evidence="7" id="KW-0732">Signal</keyword>
<comment type="catalytic activity">
    <reaction evidence="17">
        <text>L-threonyl-[protein] + GDP-beta-L-fucose = 3-O-(alpha-L-fucosyl)-L-threonyl-[protein] + GDP + H(+)</text>
        <dbReference type="Rhea" id="RHEA:70491"/>
        <dbReference type="Rhea" id="RHEA-COMP:11060"/>
        <dbReference type="Rhea" id="RHEA-COMP:17915"/>
        <dbReference type="ChEBI" id="CHEBI:15378"/>
        <dbReference type="ChEBI" id="CHEBI:30013"/>
        <dbReference type="ChEBI" id="CHEBI:57273"/>
        <dbReference type="ChEBI" id="CHEBI:58189"/>
        <dbReference type="ChEBI" id="CHEBI:189631"/>
        <dbReference type="EC" id="2.4.1.221"/>
    </reaction>
    <physiologicalReaction direction="left-to-right" evidence="17">
        <dbReference type="Rhea" id="RHEA:70492"/>
    </physiologicalReaction>
</comment>
<dbReference type="OMA" id="RNAVWPI"/>
<evidence type="ECO:0000256" key="7">
    <source>
        <dbReference type="ARBA" id="ARBA00022729"/>
    </source>
</evidence>
<comment type="catalytic activity">
    <reaction evidence="18">
        <text>L-seryl-[protein] + GDP-beta-L-fucose = 3-O-(alpha-L-fucosyl)-L-seryl-[protein] + GDP + H(+)</text>
        <dbReference type="Rhea" id="RHEA:63644"/>
        <dbReference type="Rhea" id="RHEA-COMP:9863"/>
        <dbReference type="Rhea" id="RHEA-COMP:17914"/>
        <dbReference type="ChEBI" id="CHEBI:15378"/>
        <dbReference type="ChEBI" id="CHEBI:29999"/>
        <dbReference type="ChEBI" id="CHEBI:57273"/>
        <dbReference type="ChEBI" id="CHEBI:58189"/>
        <dbReference type="ChEBI" id="CHEBI:189632"/>
        <dbReference type="EC" id="2.4.1.221"/>
    </reaction>
    <physiologicalReaction direction="left-to-right" evidence="18">
        <dbReference type="Rhea" id="RHEA:63645"/>
    </physiologicalReaction>
</comment>
<keyword evidence="21" id="KW-1185">Reference proteome</keyword>
<evidence type="ECO:0000256" key="12">
    <source>
        <dbReference type="ARBA" id="ARBA00023253"/>
    </source>
</evidence>
<evidence type="ECO:0000256" key="5">
    <source>
        <dbReference type="ARBA" id="ARBA00022676"/>
    </source>
</evidence>
<dbReference type="AlphaFoldDB" id="T1FXP3"/>
<dbReference type="InterPro" id="IPR045130">
    <property type="entry name" value="OFUT2-like"/>
</dbReference>
<evidence type="ECO:0000256" key="4">
    <source>
        <dbReference type="ARBA" id="ARBA00012196"/>
    </source>
</evidence>
<evidence type="ECO:0000256" key="8">
    <source>
        <dbReference type="ARBA" id="ARBA00022824"/>
    </source>
</evidence>
<dbReference type="KEGG" id="hro:HELRODRAFT_64107"/>
<dbReference type="Gene3D" id="3.40.50.11350">
    <property type="match status" value="1"/>
</dbReference>
<dbReference type="InterPro" id="IPR019378">
    <property type="entry name" value="GDP-Fuc_O-FucTrfase"/>
</dbReference>
<evidence type="ECO:0000313" key="20">
    <source>
        <dbReference type="EnsemblMetazoa" id="HelroP64107"/>
    </source>
</evidence>
<dbReference type="GO" id="GO:0046922">
    <property type="term" value="F:peptide-O-fucosyltransferase activity"/>
    <property type="evidence" value="ECO:0000318"/>
    <property type="project" value="GO_Central"/>
</dbReference>
<dbReference type="eggNOG" id="ENOG502QPS6">
    <property type="taxonomic scope" value="Eukaryota"/>
</dbReference>
<keyword evidence="8" id="KW-0256">Endoplasmic reticulum</keyword>
<evidence type="ECO:0000256" key="14">
    <source>
        <dbReference type="ARBA" id="ARBA00025803"/>
    </source>
</evidence>
<sequence length="386" mass="45560">MNRFLLYDVNPGEGFNLRRDVYLRMANLVKMLNKVQLWTLVLPAWNHLYHWRSDVNQTNIPWYTFFDIGSLNKHVPVIEFHDFVKVMDGRPIDDVIYFQHYKEGWGGKWVEKMDDRECNDNHPFYQLEDGLWHWYMPNITSVRFKCVSIQAEYSFLKDYLIHNLSNSWAVMFPRGEQVMHGEYSEWTARRSVRFSKDLVSIGDKFRSTMLDSDDFRDQTVMEDNWKKMKRKHGDALGGPYLAAHLRRRDFLYGHQDKLPSMKAAAQRINEILDDLHLKKVFVATDASGEELEGLKINIKPSVEVYRYQGDKNVLRKYGDGGVAIIDQWICAHARYFIGTTSSTFSFRIHEEREILGFRQETTYNAFCVDGNSACEQPSKWKIIYKK</sequence>
<comment type="pathway">
    <text evidence="3">Protein modification; protein glycosylation.</text>
</comment>